<protein>
    <submittedName>
        <fullName evidence="1">Uncharacterized protein</fullName>
    </submittedName>
</protein>
<evidence type="ECO:0000313" key="1">
    <source>
        <dbReference type="EMBL" id="AUX27358.1"/>
    </source>
</evidence>
<accession>A0A4P2QD99</accession>
<dbReference type="EMBL" id="CP012670">
    <property type="protein sequence ID" value="AUX27358.1"/>
    <property type="molecule type" value="Genomic_DNA"/>
</dbReference>
<dbReference type="OrthoDB" id="5520101at2"/>
<reference evidence="1 2" key="1">
    <citation type="submission" date="2015-09" db="EMBL/GenBank/DDBJ databases">
        <title>Sorangium comparison.</title>
        <authorList>
            <person name="Zaburannyi N."/>
            <person name="Bunk B."/>
            <person name="Overmann J."/>
            <person name="Mueller R."/>
        </authorList>
    </citation>
    <scope>NUCLEOTIDE SEQUENCE [LARGE SCALE GENOMIC DNA]</scope>
    <source>
        <strain evidence="1 2">So ceGT47</strain>
    </source>
</reference>
<sequence>MKKRGKKAGRRGEACLLIAESGAPWVECAAWLRTRTPELETVVQRPDEPPSTFFSRLLDRLRRANRVSTAVFVAAAASTRLTLRSSLLRALLGALPGVKRVILCPGSDPRAPAARELAGLSLTVRELLGGDSVTISLAGPRGEPLRGLAHLSAA</sequence>
<dbReference type="AlphaFoldDB" id="A0A4P2QD99"/>
<gene>
    <name evidence="1" type="ORF">SOCEGT47_079460</name>
</gene>
<proteinExistence type="predicted"/>
<dbReference type="Proteomes" id="UP000295781">
    <property type="component" value="Chromosome"/>
</dbReference>
<evidence type="ECO:0000313" key="2">
    <source>
        <dbReference type="Proteomes" id="UP000295781"/>
    </source>
</evidence>
<organism evidence="1 2">
    <name type="scientific">Sorangium cellulosum</name>
    <name type="common">Polyangium cellulosum</name>
    <dbReference type="NCBI Taxonomy" id="56"/>
    <lineage>
        <taxon>Bacteria</taxon>
        <taxon>Pseudomonadati</taxon>
        <taxon>Myxococcota</taxon>
        <taxon>Polyangia</taxon>
        <taxon>Polyangiales</taxon>
        <taxon>Polyangiaceae</taxon>
        <taxon>Sorangium</taxon>
    </lineage>
</organism>
<dbReference type="RefSeq" id="WP_129355565.1">
    <property type="nucleotide sequence ID" value="NZ_CP012670.1"/>
</dbReference>
<name>A0A4P2QD99_SORCE</name>